<evidence type="ECO:0000256" key="1">
    <source>
        <dbReference type="SAM" id="MobiDB-lite"/>
    </source>
</evidence>
<comment type="caution">
    <text evidence="2">The sequence shown here is derived from an EMBL/GenBank/DDBJ whole genome shotgun (WGS) entry which is preliminary data.</text>
</comment>
<evidence type="ECO:0000313" key="2">
    <source>
        <dbReference type="EMBL" id="GMI47565.1"/>
    </source>
</evidence>
<dbReference type="Gene3D" id="1.25.40.10">
    <property type="entry name" value="Tetratricopeptide repeat domain"/>
    <property type="match status" value="1"/>
</dbReference>
<dbReference type="Proteomes" id="UP001165065">
    <property type="component" value="Unassembled WGS sequence"/>
</dbReference>
<dbReference type="SUPFAM" id="SSF48452">
    <property type="entry name" value="TPR-like"/>
    <property type="match status" value="1"/>
</dbReference>
<organism evidence="2 3">
    <name type="scientific">Triparma columacea</name>
    <dbReference type="NCBI Taxonomy" id="722753"/>
    <lineage>
        <taxon>Eukaryota</taxon>
        <taxon>Sar</taxon>
        <taxon>Stramenopiles</taxon>
        <taxon>Ochrophyta</taxon>
        <taxon>Bolidophyceae</taxon>
        <taxon>Parmales</taxon>
        <taxon>Triparmaceae</taxon>
        <taxon>Triparma</taxon>
    </lineage>
</organism>
<evidence type="ECO:0000313" key="3">
    <source>
        <dbReference type="Proteomes" id="UP001165065"/>
    </source>
</evidence>
<feature type="region of interest" description="Disordered" evidence="1">
    <location>
        <begin position="590"/>
        <end position="646"/>
    </location>
</feature>
<feature type="region of interest" description="Disordered" evidence="1">
    <location>
        <begin position="662"/>
        <end position="740"/>
    </location>
</feature>
<dbReference type="OrthoDB" id="426293at2759"/>
<dbReference type="AlphaFoldDB" id="A0A9W7GP54"/>
<feature type="compositionally biased region" description="Basic and acidic residues" evidence="1">
    <location>
        <begin position="673"/>
        <end position="694"/>
    </location>
</feature>
<accession>A0A9W7GP54</accession>
<gene>
    <name evidence="2" type="ORF">TrCOL_g2168</name>
</gene>
<feature type="compositionally biased region" description="Basic and acidic residues" evidence="1">
    <location>
        <begin position="708"/>
        <end position="733"/>
    </location>
</feature>
<reference evidence="3" key="1">
    <citation type="journal article" date="2023" name="Commun. Biol.">
        <title>Genome analysis of Parmales, the sister group of diatoms, reveals the evolutionary specialization of diatoms from phago-mixotrophs to photoautotrophs.</title>
        <authorList>
            <person name="Ban H."/>
            <person name="Sato S."/>
            <person name="Yoshikawa S."/>
            <person name="Yamada K."/>
            <person name="Nakamura Y."/>
            <person name="Ichinomiya M."/>
            <person name="Sato N."/>
            <person name="Blanc-Mathieu R."/>
            <person name="Endo H."/>
            <person name="Kuwata A."/>
            <person name="Ogata H."/>
        </authorList>
    </citation>
    <scope>NUCLEOTIDE SEQUENCE [LARGE SCALE GENOMIC DNA]</scope>
</reference>
<sequence length="1122" mass="127912">MEGGCLSDAAVDLEEFPRRSLSDITERASRAPLNPLKKALSIIVLGSVLTPSLASSPTYDAIDINDWGRSLQDINALAGNSYAIFGQRIDSSFVQDPKNMAKYCFNGLGLKGCKVRQSFRDEAGDGWLMEETAELNALLDWDDDDFLATKTNDYYCLSCCSNSRPTPEINEVWDLSCDAGTTNTFTQISESDYCKEFRFLRNEYLGDKRILHCRINRFGEEWVPTEDSPDFTKYDIAEMCTPPVLPRDGKSVFRGYTMELEIEERTDGFKYWRMVHDCKVTVDEELNVGIKIGEDWNPGQKNLIYERIILKSPPSHERVGYSMPGYVFVMMGVLLYTCFHYYVKYKRNECCRSCGKYLTYSPHDVCYWCRFYKAEPIPAVLWEQMKAKDKEKREDINDTHQMTFFQNFDNFMKQGMHQNVWGTAPEEDAYEDDRMDMEAGYRDSYPSGKPIVPSELFETETGITVVRKKMFDKYGNQEFHPSFSTGSPARELYNKKKAFQIGYHKQLAESAKEKKRIQQEGGLLMLENRPETDSPPELTMVEYFDGNESGTKKKKKKKHKKKSPNKRIAFAAQNDKDDFASTKGITKRIKFGSDDDEQPREGTFRPSMTAKPARSALKSGRTNRGSVGGGVKFDVGNQGDGSDESDSFDIDLMIDKVAGSAASRFGQAESEEEIRAREEREVRHKQEMMEGGKRGKERRKGGIVTASNKDKSIEASKDKSTEASRQEGNEGAKKNGGGIFGRGMSRWTKIAQNIQEETREAYIAQITSEPKNFMTMQRLGVLLKKEGDEEIKNDPVYAFQLFRCAALSLQKSVETRGVAATVKDQDFPWETLGEVHLRSWLLQGIKGDRKHLELSCDAWGHATRQEINKNNPKVFVHHASALQFMGNYKQSGFVLGSILTNFPTYSKLNSVCMQACVVLKSLHQFKQAAAYLENVMKYGPPAPYTPIDCMFIMGRIYEQWDHEEVDEGHGSTSFKAYNRIFNALKTEEIIPSMSNYEDWFGDAVTWCSMAEKCAAAGHYALASDFFQESIHRYEDVEYHTPLAVLHFENAKCLCRSGKMQEAKSELQVALKIDQNNKKMFEVWKEWEEPNHIFENQLKLPGHKFVKKLSALIPTVTAEHQHH</sequence>
<feature type="compositionally biased region" description="Basic residues" evidence="1">
    <location>
        <begin position="552"/>
        <end position="565"/>
    </location>
</feature>
<protein>
    <submittedName>
        <fullName evidence="2">Uncharacterized protein</fullName>
    </submittedName>
</protein>
<keyword evidence="3" id="KW-1185">Reference proteome</keyword>
<dbReference type="InterPro" id="IPR011990">
    <property type="entry name" value="TPR-like_helical_dom_sf"/>
</dbReference>
<proteinExistence type="predicted"/>
<dbReference type="EMBL" id="BRYA01000350">
    <property type="protein sequence ID" value="GMI47565.1"/>
    <property type="molecule type" value="Genomic_DNA"/>
</dbReference>
<name>A0A9W7GP54_9STRA</name>
<feature type="region of interest" description="Disordered" evidence="1">
    <location>
        <begin position="545"/>
        <end position="568"/>
    </location>
</feature>